<feature type="transmembrane region" description="Helical" evidence="1">
    <location>
        <begin position="230"/>
        <end position="252"/>
    </location>
</feature>
<evidence type="ECO:0000256" key="1">
    <source>
        <dbReference type="SAM" id="Phobius"/>
    </source>
</evidence>
<feature type="transmembrane region" description="Helical" evidence="1">
    <location>
        <begin position="386"/>
        <end position="407"/>
    </location>
</feature>
<protein>
    <submittedName>
        <fullName evidence="2">Uncharacterized protein</fullName>
    </submittedName>
</protein>
<feature type="transmembrane region" description="Helical" evidence="1">
    <location>
        <begin position="653"/>
        <end position="672"/>
    </location>
</feature>
<feature type="transmembrane region" description="Helical" evidence="1">
    <location>
        <begin position="193"/>
        <end position="210"/>
    </location>
</feature>
<feature type="transmembrane region" description="Helical" evidence="1">
    <location>
        <begin position="554"/>
        <end position="575"/>
    </location>
</feature>
<feature type="transmembrane region" description="Helical" evidence="1">
    <location>
        <begin position="126"/>
        <end position="145"/>
    </location>
</feature>
<dbReference type="AlphaFoldDB" id="A0A420ZBL7"/>
<keyword evidence="1" id="KW-0472">Membrane</keyword>
<proteinExistence type="predicted"/>
<organism evidence="2 3">
    <name type="scientific">candidate division Kazan bacterium</name>
    <dbReference type="NCBI Taxonomy" id="2202143"/>
    <lineage>
        <taxon>Bacteria</taxon>
        <taxon>Bacteria division Kazan-3B-28</taxon>
    </lineage>
</organism>
<keyword evidence="1" id="KW-0812">Transmembrane</keyword>
<keyword evidence="1" id="KW-1133">Transmembrane helix</keyword>
<evidence type="ECO:0000313" key="3">
    <source>
        <dbReference type="Proteomes" id="UP000281261"/>
    </source>
</evidence>
<feature type="transmembrane region" description="Helical" evidence="1">
    <location>
        <begin position="684"/>
        <end position="709"/>
    </location>
</feature>
<accession>A0A420ZBL7</accession>
<evidence type="ECO:0000313" key="2">
    <source>
        <dbReference type="EMBL" id="RLC36325.1"/>
    </source>
</evidence>
<feature type="transmembrane region" description="Helical" evidence="1">
    <location>
        <begin position="627"/>
        <end position="647"/>
    </location>
</feature>
<feature type="transmembrane region" description="Helical" evidence="1">
    <location>
        <begin position="427"/>
        <end position="452"/>
    </location>
</feature>
<feature type="transmembrane region" description="Helical" evidence="1">
    <location>
        <begin position="49"/>
        <end position="66"/>
    </location>
</feature>
<feature type="transmembrane region" description="Helical" evidence="1">
    <location>
        <begin position="336"/>
        <end position="355"/>
    </location>
</feature>
<dbReference type="Proteomes" id="UP000281261">
    <property type="component" value="Unassembled WGS sequence"/>
</dbReference>
<reference evidence="2 3" key="1">
    <citation type="submission" date="2018-06" db="EMBL/GenBank/DDBJ databases">
        <title>Extensive metabolic versatility and redundancy in microbially diverse, dynamic hydrothermal sediments.</title>
        <authorList>
            <person name="Dombrowski N."/>
            <person name="Teske A."/>
            <person name="Baker B.J."/>
        </authorList>
    </citation>
    <scope>NUCLEOTIDE SEQUENCE [LARGE SCALE GENOMIC DNA]</scope>
    <source>
        <strain evidence="2">B79_G16</strain>
    </source>
</reference>
<feature type="transmembrane region" description="Helical" evidence="1">
    <location>
        <begin position="521"/>
        <end position="542"/>
    </location>
</feature>
<dbReference type="EMBL" id="QMNG01000066">
    <property type="protein sequence ID" value="RLC36325.1"/>
    <property type="molecule type" value="Genomic_DNA"/>
</dbReference>
<name>A0A420ZBL7_UNCK3</name>
<feature type="transmembrane region" description="Helical" evidence="1">
    <location>
        <begin position="472"/>
        <end position="490"/>
    </location>
</feature>
<feature type="transmembrane region" description="Helical" evidence="1">
    <location>
        <begin position="166"/>
        <end position="187"/>
    </location>
</feature>
<comment type="caution">
    <text evidence="2">The sequence shown here is derived from an EMBL/GenBank/DDBJ whole genome shotgun (WGS) entry which is preliminary data.</text>
</comment>
<sequence length="834" mass="95965">MRQLEITQTESKQTGKKLFLFFTGSMLATFFLLNAFLSTIYEELLLEDYIVSLLLSIMISAAIVIFSKPYHAKTCIATVALNESKYCFLKLLGGILLISVIIYQTINGNPMLTEETIKYPAISWSKISVANIFSASLIIYSLLILPGSSLSTYLFKEKEFSMPEKIVISFTLSFIILAILGMLYYLFHFACTGILIITVIILLFTIFQNIRTASKGRRRQVIKITEDNILFVIVLATVFTMTVFSLIDHMYFLREDNWIIVGFVVQALKGGDVIATSLEFRYPIFYAFPLLTLVMTASLPPLNVYTITYLLVAILHVLSVYALFMSFTKDSSLSCAATILYFLGGGFVWIALILFPKLLFPKKYWLASYITLDGIYGDYYTVTSWWVYKSTALIFPYTAILLLIKYIDIKAQDSIRQELLKIRIKYISLAALFMVISLLIHMYEYLLLPIGIMVLSLKSKEGNFQAFSTDSLWFIVSNIVILSFLDLFIFKLSITELAFMKISVIMEFLPVSTLMPVEKLFLIIIAFFLMYSTPSLVLKAMNVAGYLREKLSGYWIYLDLLIFDALIFLLIRWILNPYPQTNLLKLWQFIDPKYLVTKWGVPLFIFSLGIPYLMLSNNTKVTKEMKSAVMLSLSWFLILFPVAYTIWFHRLLILLRASLFLCTTIIISFALTDKNINLKNKRGLWRDAISCIIIFIIVITSTLSSSFFFTVSRHTNKSYDIENVIDMVNWLSARLNEEKNITILTTPDGITYHAVRWLLGESNVIPSNKLIPMDNLTKSMLIDTILENKIKYFVVNRQARLRMVEKYIISFSILQYSNEEFMIYEIIIRGETRI</sequence>
<feature type="transmembrane region" description="Helical" evidence="1">
    <location>
        <begin position="18"/>
        <end position="37"/>
    </location>
</feature>
<feature type="transmembrane region" description="Helical" evidence="1">
    <location>
        <begin position="87"/>
        <end position="106"/>
    </location>
</feature>
<feature type="transmembrane region" description="Helical" evidence="1">
    <location>
        <begin position="595"/>
        <end position="615"/>
    </location>
</feature>
<feature type="transmembrane region" description="Helical" evidence="1">
    <location>
        <begin position="305"/>
        <end position="324"/>
    </location>
</feature>
<gene>
    <name evidence="2" type="ORF">DRH29_04780</name>
</gene>